<protein>
    <submittedName>
        <fullName evidence="1">Uncharacterized protein</fullName>
    </submittedName>
</protein>
<comment type="caution">
    <text evidence="1">The sequence shown here is derived from an EMBL/GenBank/DDBJ whole genome shotgun (WGS) entry which is preliminary data.</text>
</comment>
<name>A0A1F5Z927_9BACT</name>
<dbReference type="EMBL" id="MFJC01000044">
    <property type="protein sequence ID" value="OGG08865.1"/>
    <property type="molecule type" value="Genomic_DNA"/>
</dbReference>
<dbReference type="STRING" id="1798373.A2154_02220"/>
<evidence type="ECO:0000313" key="2">
    <source>
        <dbReference type="Proteomes" id="UP000176854"/>
    </source>
</evidence>
<dbReference type="Proteomes" id="UP000176854">
    <property type="component" value="Unassembled WGS sequence"/>
</dbReference>
<reference evidence="1 2" key="1">
    <citation type="journal article" date="2016" name="Nat. Commun.">
        <title>Thousands of microbial genomes shed light on interconnected biogeochemical processes in an aquifer system.</title>
        <authorList>
            <person name="Anantharaman K."/>
            <person name="Brown C.T."/>
            <person name="Hug L.A."/>
            <person name="Sharon I."/>
            <person name="Castelle C.J."/>
            <person name="Probst A.J."/>
            <person name="Thomas B.C."/>
            <person name="Singh A."/>
            <person name="Wilkins M.J."/>
            <person name="Karaoz U."/>
            <person name="Brodie E.L."/>
            <person name="Williams K.H."/>
            <person name="Hubbard S.S."/>
            <person name="Banfield J.F."/>
        </authorList>
    </citation>
    <scope>NUCLEOTIDE SEQUENCE [LARGE SCALE GENOMIC DNA]</scope>
</reference>
<sequence length="61" mass="7004">MQLTDQALSDFQQIFFKEYGKRINRDMAVTYGLKLIDLVKTVGIDKVNPKIQVNNAVNKCE</sequence>
<proteinExistence type="predicted"/>
<organism evidence="1 2">
    <name type="scientific">Candidatus Gottesmanbacteria bacterium RBG_16_43_7</name>
    <dbReference type="NCBI Taxonomy" id="1798373"/>
    <lineage>
        <taxon>Bacteria</taxon>
        <taxon>Candidatus Gottesmaniibacteriota</taxon>
    </lineage>
</organism>
<dbReference type="AlphaFoldDB" id="A0A1F5Z927"/>
<evidence type="ECO:0000313" key="1">
    <source>
        <dbReference type="EMBL" id="OGG08865.1"/>
    </source>
</evidence>
<gene>
    <name evidence="1" type="ORF">A2154_02220</name>
</gene>
<accession>A0A1F5Z927</accession>